<sequence length="246" mass="27757">MRPNEIALFAEQSTDPDELRELSTSRFTAVRTAVARNVCTPDDVLELLVEDRHHLPRYGVAENPKPSALEVALGAANSSVRVAVTRRQDLTPEVVERLIQDPERHVRTNLALLTRNEKVLRTLALDPDNQVRSVLPRVALTPDDVIEALSHDSDRMVRCSVATSYRASEEQLQRLLRDKSATVRDCVVRWYSRRSDVLEALENDPDPHIARFVATVRDGRAKHGVSDTVVTDALARHRHRSIARLM</sequence>
<dbReference type="STRING" id="1005945.SAMN05216561_104116"/>
<dbReference type="InterPro" id="IPR011989">
    <property type="entry name" value="ARM-like"/>
</dbReference>
<reference evidence="1 2" key="1">
    <citation type="submission" date="2016-10" db="EMBL/GenBank/DDBJ databases">
        <authorList>
            <person name="de Groot N.N."/>
        </authorList>
    </citation>
    <scope>NUCLEOTIDE SEQUENCE [LARGE SCALE GENOMIC DNA]</scope>
    <source>
        <strain evidence="1 2">CGMCC 1.11156</strain>
    </source>
</reference>
<dbReference type="AlphaFoldDB" id="A0A1I3EXB6"/>
<evidence type="ECO:0008006" key="3">
    <source>
        <dbReference type="Google" id="ProtNLM"/>
    </source>
</evidence>
<keyword evidence="2" id="KW-1185">Reference proteome</keyword>
<dbReference type="InterPro" id="IPR016024">
    <property type="entry name" value="ARM-type_fold"/>
</dbReference>
<organism evidence="1 2">
    <name type="scientific">Nocardioides psychrotolerans</name>
    <dbReference type="NCBI Taxonomy" id="1005945"/>
    <lineage>
        <taxon>Bacteria</taxon>
        <taxon>Bacillati</taxon>
        <taxon>Actinomycetota</taxon>
        <taxon>Actinomycetes</taxon>
        <taxon>Propionibacteriales</taxon>
        <taxon>Nocardioidaceae</taxon>
        <taxon>Nocardioides</taxon>
    </lineage>
</organism>
<proteinExistence type="predicted"/>
<dbReference type="EMBL" id="FOQG01000004">
    <property type="protein sequence ID" value="SFI03607.1"/>
    <property type="molecule type" value="Genomic_DNA"/>
</dbReference>
<dbReference type="OrthoDB" id="3288771at2"/>
<dbReference type="RefSeq" id="WP_143099673.1">
    <property type="nucleotide sequence ID" value="NZ_BKAF01000009.1"/>
</dbReference>
<dbReference type="Gene3D" id="1.25.10.10">
    <property type="entry name" value="Leucine-rich Repeat Variant"/>
    <property type="match status" value="1"/>
</dbReference>
<protein>
    <recommendedName>
        <fullName evidence="3">Leucine rich repeat variant</fullName>
    </recommendedName>
</protein>
<dbReference type="SUPFAM" id="SSF48371">
    <property type="entry name" value="ARM repeat"/>
    <property type="match status" value="1"/>
</dbReference>
<name>A0A1I3EXB6_9ACTN</name>
<evidence type="ECO:0000313" key="2">
    <source>
        <dbReference type="Proteomes" id="UP000198649"/>
    </source>
</evidence>
<evidence type="ECO:0000313" key="1">
    <source>
        <dbReference type="EMBL" id="SFI03607.1"/>
    </source>
</evidence>
<dbReference type="Proteomes" id="UP000198649">
    <property type="component" value="Unassembled WGS sequence"/>
</dbReference>
<gene>
    <name evidence="1" type="ORF">SAMN05216561_104116</name>
</gene>
<accession>A0A1I3EXB6</accession>